<protein>
    <submittedName>
        <fullName evidence="5">LysR family transcriptional regulator</fullName>
    </submittedName>
</protein>
<dbReference type="Gene3D" id="3.40.190.10">
    <property type="entry name" value="Periplasmic binding protein-like II"/>
    <property type="match status" value="2"/>
</dbReference>
<evidence type="ECO:0000256" key="2">
    <source>
        <dbReference type="ARBA" id="ARBA00023015"/>
    </source>
</evidence>
<evidence type="ECO:0000256" key="4">
    <source>
        <dbReference type="ARBA" id="ARBA00023163"/>
    </source>
</evidence>
<dbReference type="PANTHER" id="PTHR30346:SF0">
    <property type="entry name" value="HCA OPERON TRANSCRIPTIONAL ACTIVATOR HCAR"/>
    <property type="match status" value="1"/>
</dbReference>
<dbReference type="SUPFAM" id="SSF53850">
    <property type="entry name" value="Periplasmic binding protein-like II"/>
    <property type="match status" value="1"/>
</dbReference>
<dbReference type="PANTHER" id="PTHR30346">
    <property type="entry name" value="TRANSCRIPTIONAL DUAL REGULATOR HCAR-RELATED"/>
    <property type="match status" value="1"/>
</dbReference>
<dbReference type="EMBL" id="CABFMQ020000115">
    <property type="protein sequence ID" value="VTZ51903.1"/>
    <property type="molecule type" value="Genomic_DNA"/>
</dbReference>
<proteinExistence type="inferred from homology"/>
<dbReference type="GO" id="GO:0003677">
    <property type="term" value="F:DNA binding"/>
    <property type="evidence" value="ECO:0007669"/>
    <property type="project" value="UniProtKB-KW"/>
</dbReference>
<dbReference type="Proteomes" id="UP000485880">
    <property type="component" value="Unassembled WGS sequence"/>
</dbReference>
<keyword evidence="3" id="KW-0238">DNA-binding</keyword>
<sequence>MRHKLGIERLLSFVGAGLGLTLVAEGATGAAHPGVAYREVQDGDGPTRLNFVAYWRQANRNPTLAPFLDLLRERYPDLSAPGAPAEED</sequence>
<reference evidence="5 6" key="1">
    <citation type="submission" date="2019-05" db="EMBL/GenBank/DDBJ databases">
        <authorList>
            <person name="Farhan Ul Haque M."/>
        </authorList>
    </citation>
    <scope>NUCLEOTIDE SEQUENCE [LARGE SCALE GENOMIC DNA]</scope>
    <source>
        <strain evidence="5">2</strain>
    </source>
</reference>
<comment type="similarity">
    <text evidence="1">Belongs to the LysR transcriptional regulatory family.</text>
</comment>
<comment type="caution">
    <text evidence="5">The sequence shown here is derived from an EMBL/GenBank/DDBJ whole genome shotgun (WGS) entry which is preliminary data.</text>
</comment>
<accession>A0A8B6MA68</accession>
<keyword evidence="2" id="KW-0805">Transcription regulation</keyword>
<keyword evidence="6" id="KW-1185">Reference proteome</keyword>
<evidence type="ECO:0000256" key="1">
    <source>
        <dbReference type="ARBA" id="ARBA00009437"/>
    </source>
</evidence>
<dbReference type="GO" id="GO:0003700">
    <property type="term" value="F:DNA-binding transcription factor activity"/>
    <property type="evidence" value="ECO:0007669"/>
    <property type="project" value="TreeGrafter"/>
</dbReference>
<gene>
    <name evidence="5" type="ORF">MPC4_550001</name>
</gene>
<keyword evidence="4" id="KW-0804">Transcription</keyword>
<evidence type="ECO:0000256" key="3">
    <source>
        <dbReference type="ARBA" id="ARBA00023125"/>
    </source>
</evidence>
<dbReference type="GO" id="GO:0032993">
    <property type="term" value="C:protein-DNA complex"/>
    <property type="evidence" value="ECO:0007669"/>
    <property type="project" value="TreeGrafter"/>
</dbReference>
<dbReference type="AlphaFoldDB" id="A0A8B6MA68"/>
<name>A0A8B6MA68_METTU</name>
<evidence type="ECO:0000313" key="5">
    <source>
        <dbReference type="EMBL" id="VTZ51903.1"/>
    </source>
</evidence>
<evidence type="ECO:0000313" key="6">
    <source>
        <dbReference type="Proteomes" id="UP000485880"/>
    </source>
</evidence>
<organism evidence="5 6">
    <name type="scientific">Methylocella tundrae</name>
    <dbReference type="NCBI Taxonomy" id="227605"/>
    <lineage>
        <taxon>Bacteria</taxon>
        <taxon>Pseudomonadati</taxon>
        <taxon>Pseudomonadota</taxon>
        <taxon>Alphaproteobacteria</taxon>
        <taxon>Hyphomicrobiales</taxon>
        <taxon>Beijerinckiaceae</taxon>
        <taxon>Methylocella</taxon>
    </lineage>
</organism>